<dbReference type="Gene3D" id="3.40.1410.10">
    <property type="entry name" value="Chorismate lyase-like"/>
    <property type="match status" value="1"/>
</dbReference>
<keyword evidence="1" id="KW-0805">Transcription regulation</keyword>
<dbReference type="GO" id="GO:0003677">
    <property type="term" value="F:DNA binding"/>
    <property type="evidence" value="ECO:0007669"/>
    <property type="project" value="UniProtKB-KW"/>
</dbReference>
<dbReference type="GO" id="GO:0003700">
    <property type="term" value="F:DNA-binding transcription factor activity"/>
    <property type="evidence" value="ECO:0007669"/>
    <property type="project" value="InterPro"/>
</dbReference>
<proteinExistence type="predicted"/>
<dbReference type="Proteomes" id="UP000562984">
    <property type="component" value="Unassembled WGS sequence"/>
</dbReference>
<protein>
    <submittedName>
        <fullName evidence="5">GntR family transcriptional regulator</fullName>
    </submittedName>
</protein>
<dbReference type="GO" id="GO:0045892">
    <property type="term" value="P:negative regulation of DNA-templated transcription"/>
    <property type="evidence" value="ECO:0007669"/>
    <property type="project" value="TreeGrafter"/>
</dbReference>
<dbReference type="Pfam" id="PF00392">
    <property type="entry name" value="GntR"/>
    <property type="match status" value="1"/>
</dbReference>
<dbReference type="PANTHER" id="PTHR44846:SF17">
    <property type="entry name" value="GNTR-FAMILY TRANSCRIPTIONAL REGULATOR"/>
    <property type="match status" value="1"/>
</dbReference>
<sequence length="259" mass="27539">MTSARYRQLADDLRERIALGDVGAGGTLESEAELGRRYGASRMTVRRALESLRDEGLVDSRQGAGWFVAGRSFAQRLALGTFRHAESAVTTAGAQLRRTVTGFDYVPAPAHMAQLLGLPPDAEVLRVRSVRRTDADDPAAAEPLERATEWVPAALAEPLSRAGAADPGIWNSLQRSGSAIATVRQSMTAGVAGELDHELLTAPLGAPLLLIRRVAVGADGKPIAVSDHRYLAHRFSLEVEFNGWSGADPPGLRSTTAPG</sequence>
<dbReference type="PRINTS" id="PR00035">
    <property type="entry name" value="HTHGNTR"/>
</dbReference>
<name>A0A849A1N9_9ACTN</name>
<dbReference type="InterPro" id="IPR036388">
    <property type="entry name" value="WH-like_DNA-bd_sf"/>
</dbReference>
<gene>
    <name evidence="5" type="ORF">HKD39_04345</name>
</gene>
<dbReference type="PANTHER" id="PTHR44846">
    <property type="entry name" value="MANNOSYL-D-GLYCERATE TRANSPORT/METABOLISM SYSTEM REPRESSOR MNGR-RELATED"/>
    <property type="match status" value="1"/>
</dbReference>
<keyword evidence="3" id="KW-0804">Transcription</keyword>
<organism evidence="5 6">
    <name type="scientific">Nakamurella aerolata</name>
    <dbReference type="NCBI Taxonomy" id="1656892"/>
    <lineage>
        <taxon>Bacteria</taxon>
        <taxon>Bacillati</taxon>
        <taxon>Actinomycetota</taxon>
        <taxon>Actinomycetes</taxon>
        <taxon>Nakamurellales</taxon>
        <taxon>Nakamurellaceae</taxon>
        <taxon>Nakamurella</taxon>
    </lineage>
</organism>
<dbReference type="InterPro" id="IPR036390">
    <property type="entry name" value="WH_DNA-bd_sf"/>
</dbReference>
<dbReference type="RefSeq" id="WP_171198611.1">
    <property type="nucleotide sequence ID" value="NZ_JABEND010000002.1"/>
</dbReference>
<dbReference type="InterPro" id="IPR050679">
    <property type="entry name" value="Bact_HTH_transcr_reg"/>
</dbReference>
<dbReference type="InterPro" id="IPR000524">
    <property type="entry name" value="Tscrpt_reg_HTH_GntR"/>
</dbReference>
<dbReference type="SMART" id="SM00866">
    <property type="entry name" value="UTRA"/>
    <property type="match status" value="1"/>
</dbReference>
<evidence type="ECO:0000256" key="1">
    <source>
        <dbReference type="ARBA" id="ARBA00023015"/>
    </source>
</evidence>
<evidence type="ECO:0000313" key="5">
    <source>
        <dbReference type="EMBL" id="NNG34954.1"/>
    </source>
</evidence>
<dbReference type="SUPFAM" id="SSF46785">
    <property type="entry name" value="Winged helix' DNA-binding domain"/>
    <property type="match status" value="1"/>
</dbReference>
<evidence type="ECO:0000256" key="2">
    <source>
        <dbReference type="ARBA" id="ARBA00023125"/>
    </source>
</evidence>
<dbReference type="Gene3D" id="1.10.10.10">
    <property type="entry name" value="Winged helix-like DNA-binding domain superfamily/Winged helix DNA-binding domain"/>
    <property type="match status" value="1"/>
</dbReference>
<dbReference type="Pfam" id="PF07702">
    <property type="entry name" value="UTRA"/>
    <property type="match status" value="1"/>
</dbReference>
<dbReference type="SMART" id="SM00345">
    <property type="entry name" value="HTH_GNTR"/>
    <property type="match status" value="1"/>
</dbReference>
<evidence type="ECO:0000259" key="4">
    <source>
        <dbReference type="PROSITE" id="PS50949"/>
    </source>
</evidence>
<dbReference type="EMBL" id="JABEND010000002">
    <property type="protein sequence ID" value="NNG34954.1"/>
    <property type="molecule type" value="Genomic_DNA"/>
</dbReference>
<evidence type="ECO:0000256" key="3">
    <source>
        <dbReference type="ARBA" id="ARBA00023163"/>
    </source>
</evidence>
<dbReference type="SUPFAM" id="SSF64288">
    <property type="entry name" value="Chorismate lyase-like"/>
    <property type="match status" value="1"/>
</dbReference>
<dbReference type="AlphaFoldDB" id="A0A849A1N9"/>
<keyword evidence="2" id="KW-0238">DNA-binding</keyword>
<evidence type="ECO:0000313" key="6">
    <source>
        <dbReference type="Proteomes" id="UP000562984"/>
    </source>
</evidence>
<keyword evidence="6" id="KW-1185">Reference proteome</keyword>
<dbReference type="InterPro" id="IPR011663">
    <property type="entry name" value="UTRA"/>
</dbReference>
<comment type="caution">
    <text evidence="5">The sequence shown here is derived from an EMBL/GenBank/DDBJ whole genome shotgun (WGS) entry which is preliminary data.</text>
</comment>
<feature type="domain" description="HTH gntR-type" evidence="4">
    <location>
        <begin position="3"/>
        <end position="71"/>
    </location>
</feature>
<reference evidence="5 6" key="1">
    <citation type="submission" date="2020-05" db="EMBL/GenBank/DDBJ databases">
        <title>Nakamurella sp. DB0629 isolated from air conditioner.</title>
        <authorList>
            <person name="Kim D.H."/>
            <person name="Kim D.-U."/>
        </authorList>
    </citation>
    <scope>NUCLEOTIDE SEQUENCE [LARGE SCALE GENOMIC DNA]</scope>
    <source>
        <strain evidence="5 6">DB0629</strain>
    </source>
</reference>
<accession>A0A849A1N9</accession>
<dbReference type="PROSITE" id="PS50949">
    <property type="entry name" value="HTH_GNTR"/>
    <property type="match status" value="1"/>
</dbReference>
<dbReference type="CDD" id="cd07377">
    <property type="entry name" value="WHTH_GntR"/>
    <property type="match status" value="1"/>
</dbReference>
<dbReference type="InterPro" id="IPR028978">
    <property type="entry name" value="Chorismate_lyase_/UTRA_dom_sf"/>
</dbReference>